<reference evidence="3" key="1">
    <citation type="submission" date="2019-06" db="EMBL/GenBank/DDBJ databases">
        <authorList>
            <person name="Broberg M."/>
        </authorList>
    </citation>
    <scope>NUCLEOTIDE SEQUENCE [LARGE SCALE GENOMIC DNA]</scope>
</reference>
<gene>
    <name evidence="2" type="ORF">CSOL1703_00015417</name>
</gene>
<dbReference type="PANTHER" id="PTHR41252">
    <property type="entry name" value="BLR2505 PROTEIN"/>
    <property type="match status" value="1"/>
</dbReference>
<dbReference type="OrthoDB" id="4158114at2759"/>
<protein>
    <recommendedName>
        <fullName evidence="1">SnoaL-like domain-containing protein</fullName>
    </recommendedName>
</protein>
<proteinExistence type="predicted"/>
<evidence type="ECO:0000313" key="3">
    <source>
        <dbReference type="Proteomes" id="UP000775872"/>
    </source>
</evidence>
<reference evidence="2 3" key="2">
    <citation type="submission" date="2021-10" db="EMBL/GenBank/DDBJ databases">
        <authorList>
            <person name="Piombo E."/>
        </authorList>
    </citation>
    <scope>NUCLEOTIDE SEQUENCE [LARGE SCALE GENOMIC DNA]</scope>
</reference>
<sequence>MSPSATDSPIAVLNRFYEAERRYMAAGGKAGGASFDEFASTMADDVVLHQTPDLPWGGEYLGVERYADWAAQMSDCFETVDVQDAKFIESDDQVIVLCTLETKAKRTGEVIRHPMVQVITVKDGKITDFRPFYWHVPDYVSAEKGLKTSFSKQL</sequence>
<dbReference type="Gene3D" id="3.10.450.50">
    <property type="match status" value="1"/>
</dbReference>
<feature type="domain" description="SnoaL-like" evidence="1">
    <location>
        <begin position="34"/>
        <end position="128"/>
    </location>
</feature>
<organism evidence="2 3">
    <name type="scientific">Clonostachys solani</name>
    <dbReference type="NCBI Taxonomy" id="160281"/>
    <lineage>
        <taxon>Eukaryota</taxon>
        <taxon>Fungi</taxon>
        <taxon>Dikarya</taxon>
        <taxon>Ascomycota</taxon>
        <taxon>Pezizomycotina</taxon>
        <taxon>Sordariomycetes</taxon>
        <taxon>Hypocreomycetidae</taxon>
        <taxon>Hypocreales</taxon>
        <taxon>Bionectriaceae</taxon>
        <taxon>Clonostachys</taxon>
    </lineage>
</organism>
<evidence type="ECO:0000313" key="2">
    <source>
        <dbReference type="EMBL" id="CAH0052297.1"/>
    </source>
</evidence>
<dbReference type="SUPFAM" id="SSF54427">
    <property type="entry name" value="NTF2-like"/>
    <property type="match status" value="1"/>
</dbReference>
<dbReference type="InterPro" id="IPR032710">
    <property type="entry name" value="NTF2-like_dom_sf"/>
</dbReference>
<dbReference type="EMBL" id="CABFOC020000044">
    <property type="protein sequence ID" value="CAH0052297.1"/>
    <property type="molecule type" value="Genomic_DNA"/>
</dbReference>
<dbReference type="AlphaFoldDB" id="A0A9P0EK74"/>
<dbReference type="Pfam" id="PF12680">
    <property type="entry name" value="SnoaL_2"/>
    <property type="match status" value="1"/>
</dbReference>
<evidence type="ECO:0000259" key="1">
    <source>
        <dbReference type="Pfam" id="PF12680"/>
    </source>
</evidence>
<comment type="caution">
    <text evidence="2">The sequence shown here is derived from an EMBL/GenBank/DDBJ whole genome shotgun (WGS) entry which is preliminary data.</text>
</comment>
<dbReference type="Proteomes" id="UP000775872">
    <property type="component" value="Unassembled WGS sequence"/>
</dbReference>
<keyword evidence="3" id="KW-1185">Reference proteome</keyword>
<dbReference type="PANTHER" id="PTHR41252:SF1">
    <property type="entry name" value="BLR2505 PROTEIN"/>
    <property type="match status" value="1"/>
</dbReference>
<name>A0A9P0EK74_9HYPO</name>
<accession>A0A9P0EK74</accession>
<dbReference type="InterPro" id="IPR037401">
    <property type="entry name" value="SnoaL-like"/>
</dbReference>